<feature type="transmembrane region" description="Helical" evidence="1">
    <location>
        <begin position="7"/>
        <end position="35"/>
    </location>
</feature>
<dbReference type="OrthoDB" id="5419978at2"/>
<feature type="transmembrane region" description="Helical" evidence="1">
    <location>
        <begin position="66"/>
        <end position="84"/>
    </location>
</feature>
<evidence type="ECO:0000256" key="1">
    <source>
        <dbReference type="SAM" id="Phobius"/>
    </source>
</evidence>
<dbReference type="HOGENOM" id="CLU_1228479_0_0_7"/>
<sequence length="273" mass="30917">MKTLQRLAAFWGGAALAVWTLLGLVVVLGAGYFLFEARPLVFEPLNRLLLWDWIVTYGWSNLGVTWWFFAFLLLLAVLVLNTAVCTWQKVAALARSGGQGPRLDWWLRFSPHVMHAAFIVILASHLFTYVFGLNAQNNVVWVGKEAAVPGADWRIGLEGIENTMYSGDRLAFYRGRAIAQEIKLKLIEPDGRVIRKTLAINSPVWHDGYSIHLKNYYPKAKKSMPGRPYANLIIRRDPGVKTFFFGTALFAVGLLAYLWQALRRHKRRGAKEA</sequence>
<keyword evidence="1" id="KW-0472">Membrane</keyword>
<protein>
    <recommendedName>
        <fullName evidence="4">ResB-like domain-containing protein</fullName>
    </recommendedName>
</protein>
<reference evidence="2 3" key="1">
    <citation type="journal article" date="2010" name="Stand. Genomic Sci.">
        <title>Complete genome sequence of Desulfarculus baarsii type strain (2st14).</title>
        <authorList>
            <person name="Sun H."/>
            <person name="Spring S."/>
            <person name="Lapidus A."/>
            <person name="Davenport K."/>
            <person name="Del Rio T.G."/>
            <person name="Tice H."/>
            <person name="Nolan M."/>
            <person name="Copeland A."/>
            <person name="Cheng J.F."/>
            <person name="Lucas S."/>
            <person name="Tapia R."/>
            <person name="Goodwin L."/>
            <person name="Pitluck S."/>
            <person name="Ivanova N."/>
            <person name="Pagani I."/>
            <person name="Mavromatis K."/>
            <person name="Ovchinnikova G."/>
            <person name="Pati A."/>
            <person name="Chen A."/>
            <person name="Palaniappan K."/>
            <person name="Hauser L."/>
            <person name="Chang Y.J."/>
            <person name="Jeffries C.D."/>
            <person name="Detter J.C."/>
            <person name="Han C."/>
            <person name="Rohde M."/>
            <person name="Brambilla E."/>
            <person name="Goker M."/>
            <person name="Woyke T."/>
            <person name="Bristow J."/>
            <person name="Eisen J.A."/>
            <person name="Markowitz V."/>
            <person name="Hugenholtz P."/>
            <person name="Kyrpides N.C."/>
            <person name="Klenk H.P."/>
            <person name="Land M."/>
        </authorList>
    </citation>
    <scope>NUCLEOTIDE SEQUENCE [LARGE SCALE GENOMIC DNA]</scope>
    <source>
        <strain evidence="3">ATCC 33931 / DSM 2075 / LMG 7858 / VKM B-1802 / 2st14</strain>
    </source>
</reference>
<dbReference type="KEGG" id="dbr:Deba_2471"/>
<evidence type="ECO:0000313" key="2">
    <source>
        <dbReference type="EMBL" id="ADK85831.1"/>
    </source>
</evidence>
<keyword evidence="1" id="KW-1133">Transmembrane helix</keyword>
<keyword evidence="1" id="KW-0812">Transmembrane</keyword>
<proteinExistence type="predicted"/>
<dbReference type="EMBL" id="CP002085">
    <property type="protein sequence ID" value="ADK85831.1"/>
    <property type="molecule type" value="Genomic_DNA"/>
</dbReference>
<dbReference type="RefSeq" id="WP_013259270.1">
    <property type="nucleotide sequence ID" value="NC_014365.1"/>
</dbReference>
<gene>
    <name evidence="2" type="ordered locus">Deba_2471</name>
</gene>
<evidence type="ECO:0008006" key="4">
    <source>
        <dbReference type="Google" id="ProtNLM"/>
    </source>
</evidence>
<feature type="transmembrane region" description="Helical" evidence="1">
    <location>
        <begin position="105"/>
        <end position="131"/>
    </location>
</feature>
<dbReference type="eggNOG" id="COG1333">
    <property type="taxonomic scope" value="Bacteria"/>
</dbReference>
<accession>E1QJT8</accession>
<name>E1QJT8_DESB2</name>
<dbReference type="STRING" id="644282.Deba_2471"/>
<organism evidence="2 3">
    <name type="scientific">Desulfarculus baarsii (strain ATCC 33931 / DSM 2075 / LMG 7858 / VKM B-1802 / 2st14)</name>
    <dbReference type="NCBI Taxonomy" id="644282"/>
    <lineage>
        <taxon>Bacteria</taxon>
        <taxon>Pseudomonadati</taxon>
        <taxon>Thermodesulfobacteriota</taxon>
        <taxon>Desulfarculia</taxon>
        <taxon>Desulfarculales</taxon>
        <taxon>Desulfarculaceae</taxon>
        <taxon>Desulfarculus</taxon>
    </lineage>
</organism>
<feature type="transmembrane region" description="Helical" evidence="1">
    <location>
        <begin position="243"/>
        <end position="262"/>
    </location>
</feature>
<dbReference type="AlphaFoldDB" id="E1QJT8"/>
<evidence type="ECO:0000313" key="3">
    <source>
        <dbReference type="Proteomes" id="UP000009047"/>
    </source>
</evidence>
<dbReference type="Proteomes" id="UP000009047">
    <property type="component" value="Chromosome"/>
</dbReference>
<keyword evidence="3" id="KW-1185">Reference proteome</keyword>